<feature type="domain" description="SusD-like N-terminal" evidence="2">
    <location>
        <begin position="23"/>
        <end position="226"/>
    </location>
</feature>
<feature type="non-terminal residue" evidence="3">
    <location>
        <position position="226"/>
    </location>
</feature>
<evidence type="ECO:0000256" key="1">
    <source>
        <dbReference type="SAM" id="SignalP"/>
    </source>
</evidence>
<evidence type="ECO:0000313" key="4">
    <source>
        <dbReference type="Proteomes" id="UP000438773"/>
    </source>
</evidence>
<dbReference type="Gene3D" id="1.25.40.390">
    <property type="match status" value="1"/>
</dbReference>
<proteinExistence type="predicted"/>
<dbReference type="AlphaFoldDB" id="A0A6I0JLH7"/>
<evidence type="ECO:0000259" key="2">
    <source>
        <dbReference type="Pfam" id="PF14322"/>
    </source>
</evidence>
<name>A0A6I0JLH7_BACUN</name>
<dbReference type="EMBL" id="WCUQ01000068">
    <property type="protein sequence ID" value="KAB4118995.1"/>
    <property type="molecule type" value="Genomic_DNA"/>
</dbReference>
<comment type="caution">
    <text evidence="3">The sequence shown here is derived from an EMBL/GenBank/DDBJ whole genome shotgun (WGS) entry which is preliminary data.</text>
</comment>
<protein>
    <submittedName>
        <fullName evidence="3">RagB/SusD family nutrient uptake outer membrane protein</fullName>
    </submittedName>
</protein>
<dbReference type="PROSITE" id="PS51257">
    <property type="entry name" value="PROKAR_LIPOPROTEIN"/>
    <property type="match status" value="1"/>
</dbReference>
<feature type="signal peptide" evidence="1">
    <location>
        <begin position="1"/>
        <end position="23"/>
    </location>
</feature>
<dbReference type="Pfam" id="PF14322">
    <property type="entry name" value="SusD-like_3"/>
    <property type="match status" value="1"/>
</dbReference>
<gene>
    <name evidence="3" type="ORF">GAQ75_23005</name>
</gene>
<feature type="chain" id="PRO_5026137313" evidence="1">
    <location>
        <begin position="24"/>
        <end position="226"/>
    </location>
</feature>
<dbReference type="RefSeq" id="WP_192917116.1">
    <property type="nucleotide sequence ID" value="NZ_WCUQ01000068.1"/>
</dbReference>
<evidence type="ECO:0000313" key="3">
    <source>
        <dbReference type="EMBL" id="KAB4118995.1"/>
    </source>
</evidence>
<accession>A0A6I0JLH7</accession>
<sequence>MKKIILFSTLCASLFLGSCSSSFLDQEPPLYVNENDIFTSPTRIEATLNGLYAAIKNTGTKSLMGGKSYLVFDNRGDDVINISNNLVTLFNTYNMNVGITDAENADTWTYAYLAINKVNTFLQSLEGAKEVAGENYDRYVQEAKFVRALAYYYLNNLYPTPYSVNPDAKSVPLRLTAEAGTENNNMPRSTVKQIYEHILSDLENISALDTEVNTYTGVTHATQAAA</sequence>
<keyword evidence="1" id="KW-0732">Signal</keyword>
<dbReference type="InterPro" id="IPR033985">
    <property type="entry name" value="SusD-like_N"/>
</dbReference>
<reference evidence="3 4" key="1">
    <citation type="journal article" date="2019" name="Nat. Med.">
        <title>A library of human gut bacterial isolates paired with longitudinal multiomics data enables mechanistic microbiome research.</title>
        <authorList>
            <person name="Poyet M."/>
            <person name="Groussin M."/>
            <person name="Gibbons S.M."/>
            <person name="Avila-Pacheco J."/>
            <person name="Jiang X."/>
            <person name="Kearney S.M."/>
            <person name="Perrotta A.R."/>
            <person name="Berdy B."/>
            <person name="Zhao S."/>
            <person name="Lieberman T.D."/>
            <person name="Swanson P.K."/>
            <person name="Smith M."/>
            <person name="Roesemann S."/>
            <person name="Alexander J.E."/>
            <person name="Rich S.A."/>
            <person name="Livny J."/>
            <person name="Vlamakis H."/>
            <person name="Clish C."/>
            <person name="Bullock K."/>
            <person name="Deik A."/>
            <person name="Scott J."/>
            <person name="Pierce K.A."/>
            <person name="Xavier R.J."/>
            <person name="Alm E.J."/>
        </authorList>
    </citation>
    <scope>NUCLEOTIDE SEQUENCE [LARGE SCALE GENOMIC DNA]</scope>
    <source>
        <strain evidence="3 4">BIOML-A37</strain>
    </source>
</reference>
<dbReference type="SUPFAM" id="SSF48452">
    <property type="entry name" value="TPR-like"/>
    <property type="match status" value="1"/>
</dbReference>
<dbReference type="InterPro" id="IPR011990">
    <property type="entry name" value="TPR-like_helical_dom_sf"/>
</dbReference>
<organism evidence="3 4">
    <name type="scientific">Bacteroides uniformis</name>
    <dbReference type="NCBI Taxonomy" id="820"/>
    <lineage>
        <taxon>Bacteria</taxon>
        <taxon>Pseudomonadati</taxon>
        <taxon>Bacteroidota</taxon>
        <taxon>Bacteroidia</taxon>
        <taxon>Bacteroidales</taxon>
        <taxon>Bacteroidaceae</taxon>
        <taxon>Bacteroides</taxon>
    </lineage>
</organism>
<dbReference type="Proteomes" id="UP000438773">
    <property type="component" value="Unassembled WGS sequence"/>
</dbReference>